<dbReference type="EMBL" id="OW659496">
    <property type="protein sequence ID" value="CAH2761286.1"/>
    <property type="molecule type" value="Genomic_DNA"/>
</dbReference>
<accession>A0AAU9VGK5</accession>
<evidence type="ECO:0000313" key="4">
    <source>
        <dbReference type="Proteomes" id="UP001154095"/>
    </source>
</evidence>
<dbReference type="EMBL" id="OW659477">
    <property type="protein sequence ID" value="CAH2761281.1"/>
    <property type="molecule type" value="Genomic_DNA"/>
</dbReference>
<feature type="domain" description="Imm-5-like" evidence="1">
    <location>
        <begin position="19"/>
        <end position="141"/>
    </location>
</feature>
<evidence type="ECO:0000313" key="5">
    <source>
        <dbReference type="Proteomes" id="UP001154111"/>
    </source>
</evidence>
<gene>
    <name evidence="2" type="ORF">ERYAMS2_00625</name>
    <name evidence="3" type="ORF">ERYAMS_00335</name>
</gene>
<organism evidence="2 5">
    <name type="scientific">Erysipelothrix amsterdamensis</name>
    <dbReference type="NCBI Taxonomy" id="2929157"/>
    <lineage>
        <taxon>Bacteria</taxon>
        <taxon>Bacillati</taxon>
        <taxon>Bacillota</taxon>
        <taxon>Erysipelotrichia</taxon>
        <taxon>Erysipelotrichales</taxon>
        <taxon>Erysipelotrichaceae</taxon>
        <taxon>Erysipelothrix</taxon>
    </lineage>
</organism>
<dbReference type="Proteomes" id="UP001154095">
    <property type="component" value="Chromosome"/>
</dbReference>
<dbReference type="Pfam" id="PF21805">
    <property type="entry name" value="Imm5_like"/>
    <property type="match status" value="1"/>
</dbReference>
<sequence length="153" mass="17329">MDSISKTSNMTDTELLESLLKEAPKHIVVMWAGDCLEHALTLCRYKDVHATASLKATRDWVEGTMATDEARKRALKAHERARELTKTEHVYLLRASGHAAGTTQVKAHGIQCADYALKAVQVGKRSKRSLERKWQLDTLSDYLDKKTSYKERN</sequence>
<dbReference type="RefSeq" id="WP_254007260.1">
    <property type="nucleotide sequence ID" value="NZ_OW659477.1"/>
</dbReference>
<evidence type="ECO:0000313" key="3">
    <source>
        <dbReference type="EMBL" id="CAH2761286.1"/>
    </source>
</evidence>
<protein>
    <recommendedName>
        <fullName evidence="1">Imm-5-like domain-containing protein</fullName>
    </recommendedName>
</protein>
<evidence type="ECO:0000313" key="2">
    <source>
        <dbReference type="EMBL" id="CAH2761281.1"/>
    </source>
</evidence>
<proteinExistence type="predicted"/>
<dbReference type="AlphaFoldDB" id="A0AAU9VGK5"/>
<keyword evidence="4" id="KW-1185">Reference proteome</keyword>
<name>A0AAU9VGK5_9FIRM</name>
<reference evidence="2" key="1">
    <citation type="submission" date="2022-04" db="EMBL/GenBank/DDBJ databases">
        <authorList>
            <person name="Forde T."/>
        </authorList>
    </citation>
    <scope>NUCLEOTIDE SEQUENCE</scope>
    <source>
        <strain evidence="2">A18Y016a</strain>
        <strain evidence="3">A18Y020d</strain>
    </source>
</reference>
<dbReference type="Proteomes" id="UP001154111">
    <property type="component" value="Chromosome"/>
</dbReference>
<evidence type="ECO:0000259" key="1">
    <source>
        <dbReference type="Pfam" id="PF21805"/>
    </source>
</evidence>
<dbReference type="InterPro" id="IPR048667">
    <property type="entry name" value="Imm5-like"/>
</dbReference>